<dbReference type="Proteomes" id="UP000886744">
    <property type="component" value="Unassembled WGS sequence"/>
</dbReference>
<keyword evidence="2 4" id="KW-0732">Signal</keyword>
<dbReference type="SUPFAM" id="SSF111384">
    <property type="entry name" value="OmpH-like"/>
    <property type="match status" value="1"/>
</dbReference>
<evidence type="ECO:0000256" key="1">
    <source>
        <dbReference type="ARBA" id="ARBA00009091"/>
    </source>
</evidence>
<name>A0A9D1E124_9BACT</name>
<dbReference type="InterPro" id="IPR005632">
    <property type="entry name" value="Chaperone_Skp"/>
</dbReference>
<feature type="signal peptide" evidence="4">
    <location>
        <begin position="1"/>
        <end position="20"/>
    </location>
</feature>
<protein>
    <submittedName>
        <fullName evidence="5">OmpH family outer membrane protein</fullName>
    </submittedName>
</protein>
<sequence length="182" mass="20383">MKRITLIALSVIAAAFTATAQELKFGHINMQEVVFLMDEMDSARVQLEKFNQDIQTTYNAMIEEYNTKISTYEQMSANWTPSVLATKQQEIQDLQARLQQYQQNAQMDLNNLQQQLMAPISQKANEAVSKVGKANGLIYVFDLSSGAIPYFDAALSMDITAQVKAELGISPDKQLPQAQPQM</sequence>
<evidence type="ECO:0000313" key="6">
    <source>
        <dbReference type="Proteomes" id="UP000886744"/>
    </source>
</evidence>
<feature type="chain" id="PRO_5039018716" evidence="4">
    <location>
        <begin position="21"/>
        <end position="182"/>
    </location>
</feature>
<reference evidence="5" key="1">
    <citation type="submission" date="2020-10" db="EMBL/GenBank/DDBJ databases">
        <authorList>
            <person name="Gilroy R."/>
        </authorList>
    </citation>
    <scope>NUCLEOTIDE SEQUENCE</scope>
    <source>
        <strain evidence="5">ChiHjej13B12-12457</strain>
    </source>
</reference>
<dbReference type="PANTHER" id="PTHR35089">
    <property type="entry name" value="CHAPERONE PROTEIN SKP"/>
    <property type="match status" value="1"/>
</dbReference>
<comment type="similarity">
    <text evidence="1">Belongs to the Skp family.</text>
</comment>
<dbReference type="Pfam" id="PF03938">
    <property type="entry name" value="OmpH"/>
    <property type="match status" value="1"/>
</dbReference>
<dbReference type="AlphaFoldDB" id="A0A9D1E124"/>
<accession>A0A9D1E124</accession>
<keyword evidence="3" id="KW-0175">Coiled coil</keyword>
<comment type="caution">
    <text evidence="5">The sequence shown here is derived from an EMBL/GenBank/DDBJ whole genome shotgun (WGS) entry which is preliminary data.</text>
</comment>
<organism evidence="5 6">
    <name type="scientific">Candidatus Coprenecus avistercoris</name>
    <dbReference type="NCBI Taxonomy" id="2840730"/>
    <lineage>
        <taxon>Bacteria</taxon>
        <taxon>Pseudomonadati</taxon>
        <taxon>Bacteroidota</taxon>
        <taxon>Bacteroidia</taxon>
        <taxon>Bacteroidales</taxon>
        <taxon>Rikenellaceae</taxon>
        <taxon>Rikenellaceae incertae sedis</taxon>
        <taxon>Candidatus Coprenecus</taxon>
    </lineage>
</organism>
<evidence type="ECO:0000256" key="3">
    <source>
        <dbReference type="SAM" id="Coils"/>
    </source>
</evidence>
<reference evidence="5" key="2">
    <citation type="journal article" date="2021" name="PeerJ">
        <title>Extensive microbial diversity within the chicken gut microbiome revealed by metagenomics and culture.</title>
        <authorList>
            <person name="Gilroy R."/>
            <person name="Ravi A."/>
            <person name="Getino M."/>
            <person name="Pursley I."/>
            <person name="Horton D.L."/>
            <person name="Alikhan N.F."/>
            <person name="Baker D."/>
            <person name="Gharbi K."/>
            <person name="Hall N."/>
            <person name="Watson M."/>
            <person name="Adriaenssens E.M."/>
            <person name="Foster-Nyarko E."/>
            <person name="Jarju S."/>
            <person name="Secka A."/>
            <person name="Antonio M."/>
            <person name="Oren A."/>
            <person name="Chaudhuri R.R."/>
            <person name="La Ragione R."/>
            <person name="Hildebrand F."/>
            <person name="Pallen M.J."/>
        </authorList>
    </citation>
    <scope>NUCLEOTIDE SEQUENCE</scope>
    <source>
        <strain evidence="5">ChiHjej13B12-12457</strain>
    </source>
</reference>
<dbReference type="PANTHER" id="PTHR35089:SF1">
    <property type="entry name" value="CHAPERONE PROTEIN SKP"/>
    <property type="match status" value="1"/>
</dbReference>
<evidence type="ECO:0000256" key="4">
    <source>
        <dbReference type="SAM" id="SignalP"/>
    </source>
</evidence>
<dbReference type="InterPro" id="IPR024930">
    <property type="entry name" value="Skp_dom_sf"/>
</dbReference>
<dbReference type="EMBL" id="DVHI01000038">
    <property type="protein sequence ID" value="HIR62494.1"/>
    <property type="molecule type" value="Genomic_DNA"/>
</dbReference>
<dbReference type="GO" id="GO:0005829">
    <property type="term" value="C:cytosol"/>
    <property type="evidence" value="ECO:0007669"/>
    <property type="project" value="TreeGrafter"/>
</dbReference>
<evidence type="ECO:0000313" key="5">
    <source>
        <dbReference type="EMBL" id="HIR62494.1"/>
    </source>
</evidence>
<gene>
    <name evidence="5" type="ORF">IAC94_03100</name>
</gene>
<dbReference type="SMART" id="SM00935">
    <property type="entry name" value="OmpH"/>
    <property type="match status" value="1"/>
</dbReference>
<feature type="coiled-coil region" evidence="3">
    <location>
        <begin position="84"/>
        <end position="115"/>
    </location>
</feature>
<evidence type="ECO:0000256" key="2">
    <source>
        <dbReference type="ARBA" id="ARBA00022729"/>
    </source>
</evidence>
<dbReference type="GO" id="GO:0051082">
    <property type="term" value="F:unfolded protein binding"/>
    <property type="evidence" value="ECO:0007669"/>
    <property type="project" value="InterPro"/>
</dbReference>
<dbReference type="GO" id="GO:0050821">
    <property type="term" value="P:protein stabilization"/>
    <property type="evidence" value="ECO:0007669"/>
    <property type="project" value="TreeGrafter"/>
</dbReference>
<dbReference type="Gene3D" id="3.30.910.20">
    <property type="entry name" value="Skp domain"/>
    <property type="match status" value="1"/>
</dbReference>
<proteinExistence type="inferred from homology"/>